<accession>A0A1M7Z4P0</accession>
<dbReference type="GO" id="GO:0046872">
    <property type="term" value="F:metal ion binding"/>
    <property type="evidence" value="ECO:0007669"/>
    <property type="project" value="UniProtKB-KW"/>
</dbReference>
<dbReference type="InterPro" id="IPR019741">
    <property type="entry name" value="Galactokinase_CS"/>
</dbReference>
<protein>
    <recommendedName>
        <fullName evidence="11">Galactokinase</fullName>
        <ecNumber evidence="11">2.7.1.6</ecNumber>
    </recommendedName>
</protein>
<keyword evidence="9" id="KW-0299">Galactose metabolism</keyword>
<keyword evidence="10" id="KW-0119">Carbohydrate metabolism</keyword>
<keyword evidence="2" id="KW-0963">Cytoplasm</keyword>
<keyword evidence="5" id="KW-0547">Nucleotide-binding</keyword>
<dbReference type="InterPro" id="IPR014721">
    <property type="entry name" value="Ribsml_uS5_D2-typ_fold_subgr"/>
</dbReference>
<comment type="similarity">
    <text evidence="1">Belongs to the GHMP kinase family. GalK subfamily.</text>
</comment>
<name>A0A1M7Z4P0_9BACT</name>
<gene>
    <name evidence="15" type="ORF">SAMN04488108_0361</name>
</gene>
<dbReference type="PRINTS" id="PR00959">
    <property type="entry name" value="MEVGALKINASE"/>
</dbReference>
<dbReference type="EC" id="2.7.1.6" evidence="11"/>
<dbReference type="AlphaFoldDB" id="A0A1M7Z4P0"/>
<dbReference type="InterPro" id="IPR000705">
    <property type="entry name" value="Galactokinase"/>
</dbReference>
<dbReference type="SUPFAM" id="SSF54211">
    <property type="entry name" value="Ribosomal protein S5 domain 2-like"/>
    <property type="match status" value="1"/>
</dbReference>
<keyword evidence="16" id="KW-1185">Reference proteome</keyword>
<dbReference type="Pfam" id="PF08544">
    <property type="entry name" value="GHMP_kinases_C"/>
    <property type="match status" value="1"/>
</dbReference>
<dbReference type="InterPro" id="IPR006204">
    <property type="entry name" value="GHMP_kinase_N_dom"/>
</dbReference>
<dbReference type="EMBL" id="FRXN01000001">
    <property type="protein sequence ID" value="SHO59782.1"/>
    <property type="molecule type" value="Genomic_DNA"/>
</dbReference>
<dbReference type="OrthoDB" id="250531at2"/>
<evidence type="ECO:0000313" key="16">
    <source>
        <dbReference type="Proteomes" id="UP000184609"/>
    </source>
</evidence>
<dbReference type="PANTHER" id="PTHR10457">
    <property type="entry name" value="MEVALONATE KINASE/GALACTOKINASE"/>
    <property type="match status" value="1"/>
</dbReference>
<dbReference type="PROSITE" id="PS00627">
    <property type="entry name" value="GHMP_KINASES_ATP"/>
    <property type="match status" value="1"/>
</dbReference>
<dbReference type="InterPro" id="IPR019539">
    <property type="entry name" value="GalKase_N"/>
</dbReference>
<dbReference type="InterPro" id="IPR036554">
    <property type="entry name" value="GHMP_kinase_C_sf"/>
</dbReference>
<evidence type="ECO:0000259" key="13">
    <source>
        <dbReference type="Pfam" id="PF08544"/>
    </source>
</evidence>
<evidence type="ECO:0000256" key="6">
    <source>
        <dbReference type="ARBA" id="ARBA00022777"/>
    </source>
</evidence>
<dbReference type="Proteomes" id="UP000184609">
    <property type="component" value="Unassembled WGS sequence"/>
</dbReference>
<evidence type="ECO:0000256" key="10">
    <source>
        <dbReference type="ARBA" id="ARBA00023277"/>
    </source>
</evidence>
<keyword evidence="3" id="KW-0808">Transferase</keyword>
<dbReference type="STRING" id="1073327.SAMN04488108_0361"/>
<dbReference type="FunFam" id="3.30.230.10:FF:000017">
    <property type="entry name" value="Galactokinase"/>
    <property type="match status" value="1"/>
</dbReference>
<dbReference type="SUPFAM" id="SSF55060">
    <property type="entry name" value="GHMP Kinase, C-terminal domain"/>
    <property type="match status" value="1"/>
</dbReference>
<reference evidence="16" key="1">
    <citation type="submission" date="2016-12" db="EMBL/GenBank/DDBJ databases">
        <authorList>
            <person name="Varghese N."/>
            <person name="Submissions S."/>
        </authorList>
    </citation>
    <scope>NUCLEOTIDE SEQUENCE [LARGE SCALE GENOMIC DNA]</scope>
    <source>
        <strain evidence="16">DSM 25035</strain>
    </source>
</reference>
<feature type="domain" description="GHMP kinase C-terminal" evidence="13">
    <location>
        <begin position="281"/>
        <end position="362"/>
    </location>
</feature>
<dbReference type="PROSITE" id="PS00106">
    <property type="entry name" value="GALACTOKINASE"/>
    <property type="match status" value="1"/>
</dbReference>
<evidence type="ECO:0000256" key="9">
    <source>
        <dbReference type="ARBA" id="ARBA00023144"/>
    </source>
</evidence>
<dbReference type="NCBIfam" id="TIGR00131">
    <property type="entry name" value="gal_kin"/>
    <property type="match status" value="1"/>
</dbReference>
<keyword evidence="6 15" id="KW-0418">Kinase</keyword>
<dbReference type="FunFam" id="3.30.70.890:FF:000001">
    <property type="entry name" value="Galactokinase"/>
    <property type="match status" value="1"/>
</dbReference>
<dbReference type="GO" id="GO:0006012">
    <property type="term" value="P:galactose metabolic process"/>
    <property type="evidence" value="ECO:0007669"/>
    <property type="project" value="UniProtKB-UniRule"/>
</dbReference>
<dbReference type="RefSeq" id="WP_073570034.1">
    <property type="nucleotide sequence ID" value="NZ_FRXN01000001.1"/>
</dbReference>
<proteinExistence type="inferred from homology"/>
<evidence type="ECO:0000256" key="3">
    <source>
        <dbReference type="ARBA" id="ARBA00022679"/>
    </source>
</evidence>
<evidence type="ECO:0000256" key="8">
    <source>
        <dbReference type="ARBA" id="ARBA00022842"/>
    </source>
</evidence>
<keyword evidence="7" id="KW-0067">ATP-binding</keyword>
<evidence type="ECO:0000256" key="2">
    <source>
        <dbReference type="ARBA" id="ARBA00022490"/>
    </source>
</evidence>
<dbReference type="InterPro" id="IPR006203">
    <property type="entry name" value="GHMP_knse_ATP-bd_CS"/>
</dbReference>
<dbReference type="GO" id="GO:0004335">
    <property type="term" value="F:galactokinase activity"/>
    <property type="evidence" value="ECO:0007669"/>
    <property type="project" value="UniProtKB-UniRule"/>
</dbReference>
<dbReference type="Gene3D" id="3.30.230.10">
    <property type="match status" value="1"/>
</dbReference>
<evidence type="ECO:0000256" key="7">
    <source>
        <dbReference type="ARBA" id="ARBA00022840"/>
    </source>
</evidence>
<evidence type="ECO:0000256" key="5">
    <source>
        <dbReference type="ARBA" id="ARBA00022741"/>
    </source>
</evidence>
<evidence type="ECO:0000259" key="14">
    <source>
        <dbReference type="Pfam" id="PF10509"/>
    </source>
</evidence>
<keyword evidence="4" id="KW-0479">Metal-binding</keyword>
<dbReference type="PANTHER" id="PTHR10457:SF7">
    <property type="entry name" value="GALACTOKINASE-RELATED"/>
    <property type="match status" value="1"/>
</dbReference>
<organism evidence="15 16">
    <name type="scientific">Algoriphagus zhangzhouensis</name>
    <dbReference type="NCBI Taxonomy" id="1073327"/>
    <lineage>
        <taxon>Bacteria</taxon>
        <taxon>Pseudomonadati</taxon>
        <taxon>Bacteroidota</taxon>
        <taxon>Cytophagia</taxon>
        <taxon>Cytophagales</taxon>
        <taxon>Cyclobacteriaceae</taxon>
        <taxon>Algoriphagus</taxon>
    </lineage>
</organism>
<dbReference type="GO" id="GO:0005524">
    <property type="term" value="F:ATP binding"/>
    <property type="evidence" value="ECO:0007669"/>
    <property type="project" value="UniProtKB-UniRule"/>
</dbReference>
<dbReference type="GO" id="GO:0005829">
    <property type="term" value="C:cytosol"/>
    <property type="evidence" value="ECO:0007669"/>
    <property type="project" value="TreeGrafter"/>
</dbReference>
<feature type="domain" description="GHMP kinase N-terminal" evidence="12">
    <location>
        <begin position="95"/>
        <end position="180"/>
    </location>
</feature>
<evidence type="ECO:0000259" key="12">
    <source>
        <dbReference type="Pfam" id="PF00288"/>
    </source>
</evidence>
<dbReference type="Gene3D" id="3.30.70.890">
    <property type="entry name" value="GHMP kinase, C-terminal domain"/>
    <property type="match status" value="1"/>
</dbReference>
<dbReference type="InterPro" id="IPR020568">
    <property type="entry name" value="Ribosomal_Su5_D2-typ_SF"/>
</dbReference>
<evidence type="ECO:0000256" key="1">
    <source>
        <dbReference type="ARBA" id="ARBA00006566"/>
    </source>
</evidence>
<dbReference type="InterPro" id="IPR013750">
    <property type="entry name" value="GHMP_kinase_C_dom"/>
</dbReference>
<sequence>MNTPNYSLKAVEEFQSRFQKKPQVYRSPGRINLIGEHIDYNNGWVMPAGIDKETTFCFLENGNDTFRIYSINQQEQVSFTLENYSSITTSWAKFIIGVIDEFLKKGAKISAFDAVLEGNVPFGSGLSSSASLECAVAFGLNDQFDLGFSRVELAQLAQAAENNYVGVNCGIMDQFASVFSKENHVFKLDCDTLTFEYFPCDLGQYTLVLANSLVHHSLADSEYNTRRMECESALQKLGNGKKINFRDLKKAELEEYRKHLTSIEFNRIQFVLEEIDRVHEAAKALQNQDFEHLGQLLYGSHDGLQYLYEVSCPELDFMVDFARGYEGILGSRMMGGGFGGCTINLIEESLSEKFMDQLSKAYQAQFGIKPEFYPVKIGEGSSKVELESL</sequence>
<dbReference type="Pfam" id="PF00288">
    <property type="entry name" value="GHMP_kinases_N"/>
    <property type="match status" value="1"/>
</dbReference>
<dbReference type="InterPro" id="IPR006206">
    <property type="entry name" value="Mevalonate/galactokinase"/>
</dbReference>
<dbReference type="Pfam" id="PF10509">
    <property type="entry name" value="GalKase_gal_bdg"/>
    <property type="match status" value="1"/>
</dbReference>
<keyword evidence="8" id="KW-0460">Magnesium</keyword>
<evidence type="ECO:0000256" key="11">
    <source>
        <dbReference type="NCBIfam" id="TIGR00131"/>
    </source>
</evidence>
<feature type="domain" description="Galactokinase N-terminal" evidence="14">
    <location>
        <begin position="12"/>
        <end position="57"/>
    </location>
</feature>
<evidence type="ECO:0000256" key="4">
    <source>
        <dbReference type="ARBA" id="ARBA00022723"/>
    </source>
</evidence>
<dbReference type="PRINTS" id="PR00473">
    <property type="entry name" value="GALCTOKINASE"/>
</dbReference>
<evidence type="ECO:0000313" key="15">
    <source>
        <dbReference type="EMBL" id="SHO59782.1"/>
    </source>
</evidence>
<dbReference type="PIRSF" id="PIRSF000530">
    <property type="entry name" value="Galactokinase"/>
    <property type="match status" value="1"/>
</dbReference>